<evidence type="ECO:0000313" key="2">
    <source>
        <dbReference type="EMBL" id="GAA1658069.1"/>
    </source>
</evidence>
<evidence type="ECO:0000259" key="1">
    <source>
        <dbReference type="Pfam" id="PF12680"/>
    </source>
</evidence>
<protein>
    <recommendedName>
        <fullName evidence="1">SnoaL-like domain-containing protein</fullName>
    </recommendedName>
</protein>
<dbReference type="PANTHER" id="PTHR41252">
    <property type="entry name" value="BLR2505 PROTEIN"/>
    <property type="match status" value="1"/>
</dbReference>
<accession>A0ABN2FSD2</accession>
<dbReference type="PANTHER" id="PTHR41252:SF1">
    <property type="entry name" value="BLR2505 PROTEIN"/>
    <property type="match status" value="1"/>
</dbReference>
<feature type="domain" description="SnoaL-like" evidence="1">
    <location>
        <begin position="13"/>
        <end position="120"/>
    </location>
</feature>
<sequence>MPLDPKNAETMSRYYERTNTGDFFGALDFLSDDVVYTVPGPADLVPYSGQWRGKSQVMLCFQAFTAAFGLVDMVETRSVAGPSEVFSLNDEIFVGRSTRQPWRVGVVHHMIFDADNRICRLDNYTDMVTAVQALGGQSAIEVPVLPPDLVSGEQDISADAAIAAVERFYAAFPDVRELLDEKATALMPGDPRRLRFAGTWHGRDEFVRMTAAMRDSLELTDKPVPHLVAEGGAVAVTTTVRGTFVPTRTAVDLGAVDFFQVTGEGRIGRWCRYFDTHAITRF</sequence>
<organism evidence="2 3">
    <name type="scientific">Fodinicola feengrottensis</name>
    <dbReference type="NCBI Taxonomy" id="435914"/>
    <lineage>
        <taxon>Bacteria</taxon>
        <taxon>Bacillati</taxon>
        <taxon>Actinomycetota</taxon>
        <taxon>Actinomycetes</taxon>
        <taxon>Mycobacteriales</taxon>
        <taxon>Fodinicola</taxon>
    </lineage>
</organism>
<dbReference type="EMBL" id="BAAANY010000001">
    <property type="protein sequence ID" value="GAA1658069.1"/>
    <property type="molecule type" value="Genomic_DNA"/>
</dbReference>
<comment type="caution">
    <text evidence="2">The sequence shown here is derived from an EMBL/GenBank/DDBJ whole genome shotgun (WGS) entry which is preliminary data.</text>
</comment>
<evidence type="ECO:0000313" key="3">
    <source>
        <dbReference type="Proteomes" id="UP001500618"/>
    </source>
</evidence>
<dbReference type="InterPro" id="IPR037401">
    <property type="entry name" value="SnoaL-like"/>
</dbReference>
<name>A0ABN2FSD2_9ACTN</name>
<dbReference type="Gene3D" id="3.10.450.50">
    <property type="match status" value="2"/>
</dbReference>
<dbReference type="Proteomes" id="UP001500618">
    <property type="component" value="Unassembled WGS sequence"/>
</dbReference>
<proteinExistence type="predicted"/>
<dbReference type="SUPFAM" id="SSF54427">
    <property type="entry name" value="NTF2-like"/>
    <property type="match status" value="2"/>
</dbReference>
<dbReference type="Pfam" id="PF12680">
    <property type="entry name" value="SnoaL_2"/>
    <property type="match status" value="2"/>
</dbReference>
<keyword evidence="3" id="KW-1185">Reference proteome</keyword>
<dbReference type="InterPro" id="IPR032710">
    <property type="entry name" value="NTF2-like_dom_sf"/>
</dbReference>
<reference evidence="2 3" key="1">
    <citation type="journal article" date="2019" name="Int. J. Syst. Evol. Microbiol.">
        <title>The Global Catalogue of Microorganisms (GCM) 10K type strain sequencing project: providing services to taxonomists for standard genome sequencing and annotation.</title>
        <authorList>
            <consortium name="The Broad Institute Genomics Platform"/>
            <consortium name="The Broad Institute Genome Sequencing Center for Infectious Disease"/>
            <person name="Wu L."/>
            <person name="Ma J."/>
        </authorList>
    </citation>
    <scope>NUCLEOTIDE SEQUENCE [LARGE SCALE GENOMIC DNA]</scope>
    <source>
        <strain evidence="2 3">JCM 14718</strain>
    </source>
</reference>
<dbReference type="RefSeq" id="WP_344306588.1">
    <property type="nucleotide sequence ID" value="NZ_BAAANY010000001.1"/>
</dbReference>
<gene>
    <name evidence="2" type="ORF">GCM10009765_04410</name>
</gene>
<feature type="domain" description="SnoaL-like" evidence="1">
    <location>
        <begin position="173"/>
        <end position="268"/>
    </location>
</feature>